<evidence type="ECO:0000256" key="4">
    <source>
        <dbReference type="ARBA" id="ARBA00023139"/>
    </source>
</evidence>
<dbReference type="InterPro" id="IPR008816">
    <property type="entry name" value="Gly_zipper_2TM_dom"/>
</dbReference>
<dbReference type="PIRSF" id="PIRSF002721">
    <property type="entry name" value="Surface_antigen_Rickettsia"/>
    <property type="match status" value="1"/>
</dbReference>
<dbReference type="Pfam" id="PF05433">
    <property type="entry name" value="Rick_17kDa_Anti"/>
    <property type="match status" value="1"/>
</dbReference>
<gene>
    <name evidence="8" type="ORF">F3K02_09715</name>
</gene>
<evidence type="ECO:0000259" key="7">
    <source>
        <dbReference type="Pfam" id="PF16998"/>
    </source>
</evidence>
<organism evidence="8 9">
    <name type="scientific">Hydrogenophaga aromaticivorans</name>
    <dbReference type="NCBI Taxonomy" id="2610898"/>
    <lineage>
        <taxon>Bacteria</taxon>
        <taxon>Pseudomonadati</taxon>
        <taxon>Pseudomonadota</taxon>
        <taxon>Betaproteobacteria</taxon>
        <taxon>Burkholderiales</taxon>
        <taxon>Comamonadaceae</taxon>
        <taxon>Hydrogenophaga</taxon>
    </lineage>
</organism>
<evidence type="ECO:0000256" key="3">
    <source>
        <dbReference type="ARBA" id="ARBA00023136"/>
    </source>
</evidence>
<sequence>MRFPARFPARLVLVGALAAALAGCAAPGGPNETGGMVVGGVLGGALGSQVGGGTGRTAATIVGALIGANIGANVGRSMDSTDRMRTAQVLETSQTGQPTQWVNPDTRNQYTVTPTRTYESAGAPCREYTMRAIVGGRPDDVYGRACRQPDGSWQVVN</sequence>
<evidence type="ECO:0000259" key="6">
    <source>
        <dbReference type="Pfam" id="PF05433"/>
    </source>
</evidence>
<feature type="domain" description="Surface antigen" evidence="7">
    <location>
        <begin position="85"/>
        <end position="157"/>
    </location>
</feature>
<dbReference type="InterPro" id="IPR016364">
    <property type="entry name" value="Surface_antigen_Rickettsia"/>
</dbReference>
<dbReference type="EMBL" id="VYGV01000006">
    <property type="protein sequence ID" value="NWF45522.1"/>
    <property type="molecule type" value="Genomic_DNA"/>
</dbReference>
<comment type="subcellular location">
    <subcellularLocation>
        <location evidence="1">Membrane</location>
    </subcellularLocation>
</comment>
<feature type="domain" description="Glycine zipper 2TM" evidence="6">
    <location>
        <begin position="35"/>
        <end position="75"/>
    </location>
</feature>
<dbReference type="GO" id="GO:0019867">
    <property type="term" value="C:outer membrane"/>
    <property type="evidence" value="ECO:0007669"/>
    <property type="project" value="InterPro"/>
</dbReference>
<keyword evidence="9" id="KW-1185">Reference proteome</keyword>
<dbReference type="InterPro" id="IPR032635">
    <property type="entry name" value="Anti_2"/>
</dbReference>
<dbReference type="InterPro" id="IPR051407">
    <property type="entry name" value="Bact_OM_lipoprot/Surf_antigen"/>
</dbReference>
<dbReference type="Pfam" id="PF16998">
    <property type="entry name" value="17kDa_Anti_2"/>
    <property type="match status" value="1"/>
</dbReference>
<dbReference type="PROSITE" id="PS51257">
    <property type="entry name" value="PROKAR_LIPOPROTEIN"/>
    <property type="match status" value="1"/>
</dbReference>
<evidence type="ECO:0000256" key="5">
    <source>
        <dbReference type="SAM" id="SignalP"/>
    </source>
</evidence>
<evidence type="ECO:0000313" key="8">
    <source>
        <dbReference type="EMBL" id="NWF45522.1"/>
    </source>
</evidence>
<protein>
    <submittedName>
        <fullName evidence="8">Glycine zipper 2TM domain-containing protein</fullName>
    </submittedName>
</protein>
<dbReference type="PANTHER" id="PTHR35603:SF2">
    <property type="entry name" value="OUTER MEMBRANE LIPOPROTEIN"/>
    <property type="match status" value="1"/>
</dbReference>
<evidence type="ECO:0000313" key="9">
    <source>
        <dbReference type="Proteomes" id="UP000545507"/>
    </source>
</evidence>
<keyword evidence="3" id="KW-0472">Membrane</keyword>
<reference evidence="8 9" key="1">
    <citation type="submission" date="2019-09" db="EMBL/GenBank/DDBJ databases">
        <title>Hydrogenophaga aromatica sp. nov., isolated from a para-xylene-degrading enrichment culture.</title>
        <authorList>
            <person name="Tancsics A."/>
            <person name="Banerjee S."/>
        </authorList>
    </citation>
    <scope>NUCLEOTIDE SEQUENCE [LARGE SCALE GENOMIC DNA]</scope>
    <source>
        <strain evidence="8 9">D2P1</strain>
    </source>
</reference>
<dbReference type="RefSeq" id="WP_177135361.1">
    <property type="nucleotide sequence ID" value="NZ_VYGV01000006.1"/>
</dbReference>
<name>A0A7Y8KXE9_9BURK</name>
<keyword evidence="2 5" id="KW-0732">Signal</keyword>
<dbReference type="PANTHER" id="PTHR35603">
    <property type="match status" value="1"/>
</dbReference>
<evidence type="ECO:0000256" key="2">
    <source>
        <dbReference type="ARBA" id="ARBA00022729"/>
    </source>
</evidence>
<dbReference type="Proteomes" id="UP000545507">
    <property type="component" value="Unassembled WGS sequence"/>
</dbReference>
<comment type="caution">
    <text evidence="8">The sequence shown here is derived from an EMBL/GenBank/DDBJ whole genome shotgun (WGS) entry which is preliminary data.</text>
</comment>
<accession>A0A7Y8KXE9</accession>
<proteinExistence type="predicted"/>
<evidence type="ECO:0000256" key="1">
    <source>
        <dbReference type="ARBA" id="ARBA00004370"/>
    </source>
</evidence>
<feature type="signal peptide" evidence="5">
    <location>
        <begin position="1"/>
        <end position="25"/>
    </location>
</feature>
<feature type="chain" id="PRO_5031066282" evidence="5">
    <location>
        <begin position="26"/>
        <end position="157"/>
    </location>
</feature>
<dbReference type="AlphaFoldDB" id="A0A7Y8KXE9"/>
<keyword evidence="4" id="KW-0564">Palmitate</keyword>
<keyword evidence="4" id="KW-0449">Lipoprotein</keyword>